<protein>
    <submittedName>
        <fullName evidence="2">Uncharacterized protein</fullName>
    </submittedName>
</protein>
<reference evidence="2" key="1">
    <citation type="journal article" date="2021" name="Nat. Commun.">
        <title>Genetic determinants of endophytism in the Arabidopsis root mycobiome.</title>
        <authorList>
            <person name="Mesny F."/>
            <person name="Miyauchi S."/>
            <person name="Thiergart T."/>
            <person name="Pickel B."/>
            <person name="Atanasova L."/>
            <person name="Karlsson M."/>
            <person name="Huettel B."/>
            <person name="Barry K.W."/>
            <person name="Haridas S."/>
            <person name="Chen C."/>
            <person name="Bauer D."/>
            <person name="Andreopoulos W."/>
            <person name="Pangilinan J."/>
            <person name="LaButti K."/>
            <person name="Riley R."/>
            <person name="Lipzen A."/>
            <person name="Clum A."/>
            <person name="Drula E."/>
            <person name="Henrissat B."/>
            <person name="Kohler A."/>
            <person name="Grigoriev I.V."/>
            <person name="Martin F.M."/>
            <person name="Hacquard S."/>
        </authorList>
    </citation>
    <scope>NUCLEOTIDE SEQUENCE</scope>
    <source>
        <strain evidence="2">MPI-CAGE-AT-0016</strain>
    </source>
</reference>
<organism evidence="2 3">
    <name type="scientific">Plectosphaerella cucumerina</name>
    <dbReference type="NCBI Taxonomy" id="40658"/>
    <lineage>
        <taxon>Eukaryota</taxon>
        <taxon>Fungi</taxon>
        <taxon>Dikarya</taxon>
        <taxon>Ascomycota</taxon>
        <taxon>Pezizomycotina</taxon>
        <taxon>Sordariomycetes</taxon>
        <taxon>Hypocreomycetidae</taxon>
        <taxon>Glomerellales</taxon>
        <taxon>Plectosphaerellaceae</taxon>
        <taxon>Plectosphaerella</taxon>
    </lineage>
</organism>
<keyword evidence="3" id="KW-1185">Reference proteome</keyword>
<name>A0A8K0T9U4_9PEZI</name>
<dbReference type="OrthoDB" id="73875at2759"/>
<feature type="signal peptide" evidence="1">
    <location>
        <begin position="1"/>
        <end position="23"/>
    </location>
</feature>
<dbReference type="EMBL" id="JAGPXD010000006">
    <property type="protein sequence ID" value="KAH7350085.1"/>
    <property type="molecule type" value="Genomic_DNA"/>
</dbReference>
<evidence type="ECO:0000256" key="1">
    <source>
        <dbReference type="SAM" id="SignalP"/>
    </source>
</evidence>
<comment type="caution">
    <text evidence="2">The sequence shown here is derived from an EMBL/GenBank/DDBJ whole genome shotgun (WGS) entry which is preliminary data.</text>
</comment>
<feature type="chain" id="PRO_5035471493" evidence="1">
    <location>
        <begin position="24"/>
        <end position="221"/>
    </location>
</feature>
<proteinExistence type="predicted"/>
<accession>A0A8K0T9U4</accession>
<gene>
    <name evidence="2" type="ORF">B0T11DRAFT_302235</name>
</gene>
<dbReference type="Proteomes" id="UP000813385">
    <property type="component" value="Unassembled WGS sequence"/>
</dbReference>
<sequence length="221" mass="23637">MKLTPSSIISFLLLLVWGTLSLAAPLPNTANTAIDTATLAKRGCVQSKEGTICTEVPTVAELVTNIKAYNKVGKQDSLFYSALGGASAVQTAKTWHKANAEKANGRIGVAFDGIVNDKWYLAQAAELQKQPSGSAKVDQFQKRLSQAFAQASNKKVYFFTAAGQDGTKFATTTTWGGWEYPALTRNAAVTEVIQVSMTGDKGTTKTIWKRGDRATTNPPLG</sequence>
<evidence type="ECO:0000313" key="3">
    <source>
        <dbReference type="Proteomes" id="UP000813385"/>
    </source>
</evidence>
<keyword evidence="1" id="KW-0732">Signal</keyword>
<evidence type="ECO:0000313" key="2">
    <source>
        <dbReference type="EMBL" id="KAH7350085.1"/>
    </source>
</evidence>
<dbReference type="AlphaFoldDB" id="A0A8K0T9U4"/>